<dbReference type="PANTHER" id="PTHR24148">
    <property type="entry name" value="ANKYRIN REPEAT DOMAIN-CONTAINING PROTEIN 39 HOMOLOG-RELATED"/>
    <property type="match status" value="1"/>
</dbReference>
<accession>A0AAI9XL01</accession>
<comment type="caution">
    <text evidence="3">The sequence shown here is derived from an EMBL/GenBank/DDBJ whole genome shotgun (WGS) entry which is preliminary data.</text>
</comment>
<keyword evidence="4" id="KW-1185">Reference proteome</keyword>
<evidence type="ECO:0000259" key="2">
    <source>
        <dbReference type="Pfam" id="PF06985"/>
    </source>
</evidence>
<dbReference type="InterPro" id="IPR052895">
    <property type="entry name" value="HetReg/Transcr_Mod"/>
</dbReference>
<feature type="compositionally biased region" description="Polar residues" evidence="1">
    <location>
        <begin position="1"/>
        <end position="10"/>
    </location>
</feature>
<feature type="compositionally biased region" description="Polar residues" evidence="1">
    <location>
        <begin position="18"/>
        <end position="35"/>
    </location>
</feature>
<feature type="region of interest" description="Disordered" evidence="1">
    <location>
        <begin position="1"/>
        <end position="39"/>
    </location>
</feature>
<evidence type="ECO:0000313" key="4">
    <source>
        <dbReference type="Proteomes" id="UP001239795"/>
    </source>
</evidence>
<evidence type="ECO:0000256" key="1">
    <source>
        <dbReference type="SAM" id="MobiDB-lite"/>
    </source>
</evidence>
<dbReference type="EMBL" id="MLGG01000046">
    <property type="protein sequence ID" value="KAK1451840.1"/>
    <property type="molecule type" value="Genomic_DNA"/>
</dbReference>
<feature type="region of interest" description="Disordered" evidence="1">
    <location>
        <begin position="618"/>
        <end position="645"/>
    </location>
</feature>
<dbReference type="Pfam" id="PF06985">
    <property type="entry name" value="HET"/>
    <property type="match status" value="1"/>
</dbReference>
<organism evidence="3 4">
    <name type="scientific">Colletotrichum melonis</name>
    <dbReference type="NCBI Taxonomy" id="1209925"/>
    <lineage>
        <taxon>Eukaryota</taxon>
        <taxon>Fungi</taxon>
        <taxon>Dikarya</taxon>
        <taxon>Ascomycota</taxon>
        <taxon>Pezizomycotina</taxon>
        <taxon>Sordariomycetes</taxon>
        <taxon>Hypocreomycetidae</taxon>
        <taxon>Glomerellales</taxon>
        <taxon>Glomerellaceae</taxon>
        <taxon>Colletotrichum</taxon>
        <taxon>Colletotrichum acutatum species complex</taxon>
    </lineage>
</organism>
<dbReference type="InterPro" id="IPR010730">
    <property type="entry name" value="HET"/>
</dbReference>
<dbReference type="AlphaFoldDB" id="A0AAI9XL01"/>
<evidence type="ECO:0000313" key="3">
    <source>
        <dbReference type="EMBL" id="KAK1451840.1"/>
    </source>
</evidence>
<gene>
    <name evidence="3" type="ORF">CMEL01_06414</name>
</gene>
<protein>
    <recommendedName>
        <fullName evidence="2">Heterokaryon incompatibility domain-containing protein</fullName>
    </recommendedName>
</protein>
<name>A0AAI9XL01_9PEZI</name>
<proteinExistence type="predicted"/>
<reference evidence="3 4" key="1">
    <citation type="submission" date="2016-10" db="EMBL/GenBank/DDBJ databases">
        <title>The genome sequence of Colletotrichum fioriniae PJ7.</title>
        <authorList>
            <person name="Baroncelli R."/>
        </authorList>
    </citation>
    <scope>NUCLEOTIDE SEQUENCE [LARGE SCALE GENOMIC DNA]</scope>
    <source>
        <strain evidence="3">Col 31</strain>
    </source>
</reference>
<dbReference type="Proteomes" id="UP001239795">
    <property type="component" value="Unassembled WGS sequence"/>
</dbReference>
<feature type="domain" description="Heterokaryon incompatibility" evidence="2">
    <location>
        <begin position="111"/>
        <end position="259"/>
    </location>
</feature>
<sequence length="645" mass="73585">MTSSTISSDLLPSRYRTLDSSPRTLAEQPTFQSSHISREADDLDIMTDRGLPSLSEVQDAMHHLDKNGPGARPLLQDPARQIRLFTLWPGTQESPIQGVFSVATLDDGPDYQCISYVWGDASDTKDITVDEKDFQITTSLFSVLRRIRSEQEYLTVWADASCINQDDHEEKRVQVDMMFDIYSKCNNCFLWLGEVDLLDGELSLDIARYGLNYIEFFDDTDLEREDNGFSTAEGLMKIDLTFRSLAKCQWWRRIWTVQECVAPHTAMFLWGPLTISRSSLIKFRENFWNVKPAGREWATYSYKGNSEAMFTVLSTAQPLSMLRTLFKSRPQTTMGGVASLSFLWMTCDHQALDPRDKIFALLPFITAALTNTNSSNYNIDCVEVYSRVTVDLIQSCRSLLPLMGRRQSEMPLEGPSWVLDWRRQQAAQHRESRPFIRTLGLGSEFDASRGIPELHYKDLVSGDGRRLRLRGYFVGTLVRTIMSPAEVSSGPGHRFDYSYTLRNLIKTWKRHVEEDAFSEFRRLDRPLFTKAAIAELSEMWNDMEKARECLLDFSAPEEFGMKKKVMMLLMWLQSRVMNIFLTCGGRFGVGTHDTKEGDEVWILCSGFMPLVLRPIKNNSEQGNNNGDVDDSATFALSGRESGTLT</sequence>
<dbReference type="PANTHER" id="PTHR24148:SF82">
    <property type="entry name" value="HETEROKARYON INCOMPATIBILITY DOMAIN-CONTAINING PROTEIN"/>
    <property type="match status" value="1"/>
</dbReference>